<sequence length="100" mass="10581">MTELTRSRSSPKQRAAPARLFGGSLPEVSVPEREPVGGSAERVARRPARKNFDQNGSGEIPVSSAVSSHSRAALVSFRAAGLSRARLGWPRTSASRAGPK</sequence>
<gene>
    <name evidence="2" type="ORF">SAMN04487904_108202</name>
</gene>
<protein>
    <submittedName>
        <fullName evidence="2">Uncharacterized protein</fullName>
    </submittedName>
</protein>
<name>A0A1I7AXJ8_9ACTN</name>
<dbReference type="AlphaFoldDB" id="A0A1I7AXJ8"/>
<dbReference type="Proteomes" id="UP000199165">
    <property type="component" value="Unassembled WGS sequence"/>
</dbReference>
<proteinExistence type="predicted"/>
<evidence type="ECO:0000313" key="3">
    <source>
        <dbReference type="Proteomes" id="UP000199165"/>
    </source>
</evidence>
<organism evidence="2 3">
    <name type="scientific">Actinopolyspora righensis</name>
    <dbReference type="NCBI Taxonomy" id="995060"/>
    <lineage>
        <taxon>Bacteria</taxon>
        <taxon>Bacillati</taxon>
        <taxon>Actinomycetota</taxon>
        <taxon>Actinomycetes</taxon>
        <taxon>Actinopolysporales</taxon>
        <taxon>Actinopolysporaceae</taxon>
        <taxon>Actinopolyspora</taxon>
        <taxon>Actinopolyspora alba group</taxon>
    </lineage>
</organism>
<evidence type="ECO:0000256" key="1">
    <source>
        <dbReference type="SAM" id="MobiDB-lite"/>
    </source>
</evidence>
<accession>A0A1I7AXJ8</accession>
<keyword evidence="3" id="KW-1185">Reference proteome</keyword>
<dbReference type="EMBL" id="FPAT01000008">
    <property type="protein sequence ID" value="SFT79688.1"/>
    <property type="molecule type" value="Genomic_DNA"/>
</dbReference>
<feature type="region of interest" description="Disordered" evidence="1">
    <location>
        <begin position="1"/>
        <end position="69"/>
    </location>
</feature>
<reference evidence="3" key="1">
    <citation type="submission" date="2016-10" db="EMBL/GenBank/DDBJ databases">
        <authorList>
            <person name="Varghese N."/>
            <person name="Submissions S."/>
        </authorList>
    </citation>
    <scope>NUCLEOTIDE SEQUENCE [LARGE SCALE GENOMIC DNA]</scope>
    <source>
        <strain evidence="3">DSM 45501</strain>
    </source>
</reference>
<evidence type="ECO:0000313" key="2">
    <source>
        <dbReference type="EMBL" id="SFT79688.1"/>
    </source>
</evidence>